<keyword evidence="8 9" id="KW-0413">Isomerase</keyword>
<dbReference type="HAMAP" id="MF_01897">
    <property type="entry name" value="GyrA"/>
    <property type="match status" value="1"/>
</dbReference>
<keyword evidence="4 9" id="KW-0547">Nucleotide-binding</keyword>
<dbReference type="NCBIfam" id="NF004043">
    <property type="entry name" value="PRK05560.1"/>
    <property type="match status" value="1"/>
</dbReference>
<dbReference type="FunFam" id="1.10.268.10:FF:000001">
    <property type="entry name" value="DNA gyrase subunit A"/>
    <property type="match status" value="1"/>
</dbReference>
<dbReference type="GO" id="GO:0009330">
    <property type="term" value="C:DNA topoisomerase type II (double strand cut, ATP-hydrolyzing) complex"/>
    <property type="evidence" value="ECO:0007669"/>
    <property type="project" value="TreeGrafter"/>
</dbReference>
<dbReference type="InterPro" id="IPR013760">
    <property type="entry name" value="Topo_IIA-like_dom_sf"/>
</dbReference>
<dbReference type="Pfam" id="PF00521">
    <property type="entry name" value="DNA_topoisoIV"/>
    <property type="match status" value="1"/>
</dbReference>
<dbReference type="KEGG" id="ctc:CTC_00090"/>
<dbReference type="GO" id="GO:0005694">
    <property type="term" value="C:chromosome"/>
    <property type="evidence" value="ECO:0007669"/>
    <property type="project" value="InterPro"/>
</dbReference>
<feature type="short sequence motif" description="GyrA-box" evidence="9">
    <location>
        <begin position="527"/>
        <end position="533"/>
    </location>
</feature>
<dbReference type="SUPFAM" id="SSF101904">
    <property type="entry name" value="GyrA/ParC C-terminal domain-like"/>
    <property type="match status" value="1"/>
</dbReference>
<evidence type="ECO:0000256" key="1">
    <source>
        <dbReference type="ARBA" id="ARBA00000185"/>
    </source>
</evidence>
<evidence type="ECO:0000256" key="4">
    <source>
        <dbReference type="ARBA" id="ARBA00022741"/>
    </source>
</evidence>
<dbReference type="NCBIfam" id="NF004044">
    <property type="entry name" value="PRK05561.1"/>
    <property type="match status" value="1"/>
</dbReference>
<evidence type="ECO:0000256" key="3">
    <source>
        <dbReference type="ARBA" id="ARBA00022490"/>
    </source>
</evidence>
<dbReference type="EMBL" id="AE015927">
    <property type="protein sequence ID" value="AAO34743.1"/>
    <property type="molecule type" value="Genomic_DNA"/>
</dbReference>
<dbReference type="CDD" id="cd00187">
    <property type="entry name" value="TOP4c"/>
    <property type="match status" value="1"/>
</dbReference>
<keyword evidence="7 9" id="KW-0238">DNA-binding</keyword>
<evidence type="ECO:0000256" key="10">
    <source>
        <dbReference type="PROSITE-ProRule" id="PRU01384"/>
    </source>
</evidence>
<dbReference type="GO" id="GO:0005524">
    <property type="term" value="F:ATP binding"/>
    <property type="evidence" value="ECO:0007669"/>
    <property type="project" value="UniProtKB-UniRule"/>
</dbReference>
<dbReference type="PANTHER" id="PTHR43493">
    <property type="entry name" value="DNA GYRASE/TOPOISOMERASE SUBUNIT A"/>
    <property type="match status" value="1"/>
</dbReference>
<dbReference type="FunFam" id="3.90.199.10:FF:000001">
    <property type="entry name" value="DNA gyrase subunit A"/>
    <property type="match status" value="1"/>
</dbReference>
<evidence type="ECO:0000256" key="5">
    <source>
        <dbReference type="ARBA" id="ARBA00022840"/>
    </source>
</evidence>
<reference evidence="12 13" key="1">
    <citation type="journal article" date="2003" name="Proc. Natl. Acad. Sci. U.S.A.">
        <title>The genome sequence of Clostridium tetani, the causative agent of tetanus disease.</title>
        <authorList>
            <person name="Brueggemann H."/>
            <person name="Baumer S."/>
            <person name="Fricke W.F."/>
            <person name="Wiezer A."/>
            <person name="Liesegang H."/>
            <person name="Decker I."/>
            <person name="Herzberg C."/>
            <person name="Martinez-Arias R."/>
            <person name="Merkl R."/>
            <person name="Henne A."/>
            <person name="Gottschalk G."/>
        </authorList>
    </citation>
    <scope>NUCLEOTIDE SEQUENCE [LARGE SCALE GENOMIC DNA]</scope>
    <source>
        <strain evidence="13">Massachusetts / E88</strain>
    </source>
</reference>
<organism evidence="12 13">
    <name type="scientific">Clostridium tetani (strain Massachusetts / E88)</name>
    <dbReference type="NCBI Taxonomy" id="212717"/>
    <lineage>
        <taxon>Bacteria</taxon>
        <taxon>Bacillati</taxon>
        <taxon>Bacillota</taxon>
        <taxon>Clostridia</taxon>
        <taxon>Eubacteriales</taxon>
        <taxon>Clostridiaceae</taxon>
        <taxon>Clostridium</taxon>
    </lineage>
</organism>
<sequence length="813" mass="91709">MNYMNNNEGKVLEVDIKQEMKKCYIDYAMSVIVGRALPDVRDGLKPVHRRILYSMYELGLSPEKSYRKCARIVGDVLGKYHPHGDSSVYDALVRMAQDFSIRYTLVDGHGNFGSVDGDSAAAMRYTEAKMGKITIEMLRDINKNTVDFTPNFDGSEKEPSVIPSRFPNLLVNGSSGIAVGMATNIPPHNLCEVIDGINMLIEDPDTTILELMSKIKGPDFPTAGIIMGKSGIRSAYETGRGKVIMRAKAEIEEEKGRYRIIVTELPYQVNKAKLIENMAELVKDKRIDGISDIRDESDREGMRIVVEIKRDSNPNVVLNQLYKHTKMQDTFGVIMIALVDNEPKVLNLKEILVNYIEFQKEIIRRRTKFDLDKALARAHILEGLRIALDHIDEVISLIRSSKNADEARNGLMTKFSLTEKQAQAILDMRLQRLTGLERDKIEEEYNQLMETIKYLRDILNNEDLVLKIIKEELHEIKNKYGDERKTEIELNINEISIEDLIEEEEVVVTLTNSGYIKRISSDAYSSQKRGGKGIQAMTTKEDDFVERVFITSTHSDLLFFTNIGKVYKLKAYEIPEAGRTAKGTNIVNLLPVDANEHVREVIALKKDLEEGYLIIGTKQGLIKKTSLNQFKNIRKNGIIAINLKDEDELLKVKVTRGDAEIIIVTQNGYAIRFSEKDVRPMGRNSTGVKAISLRKDDVAVSMDIVVEDEYVLTVTENGFGKRTLASEYTLQNRNGKGLITHRVTDKTGKIVSARVAKDSDELMLINSSNTAIRICVSDVSITNRSAMGVTLMRTYEEEKILAIAKISSDEDSE</sequence>
<dbReference type="GO" id="GO:0006261">
    <property type="term" value="P:DNA-templated DNA replication"/>
    <property type="evidence" value="ECO:0007669"/>
    <property type="project" value="UniProtKB-UniRule"/>
</dbReference>
<dbReference type="SMART" id="SM00434">
    <property type="entry name" value="TOP4c"/>
    <property type="match status" value="1"/>
</dbReference>
<comment type="catalytic activity">
    <reaction evidence="1 9 10">
        <text>ATP-dependent breakage, passage and rejoining of double-stranded DNA.</text>
        <dbReference type="EC" id="5.6.2.2"/>
    </reaction>
</comment>
<evidence type="ECO:0000313" key="12">
    <source>
        <dbReference type="EMBL" id="AAO34743.1"/>
    </source>
</evidence>
<evidence type="ECO:0000256" key="6">
    <source>
        <dbReference type="ARBA" id="ARBA00023029"/>
    </source>
</evidence>
<dbReference type="InterPro" id="IPR006691">
    <property type="entry name" value="GyrA/parC_rep"/>
</dbReference>
<gene>
    <name evidence="9" type="primary">gyrA</name>
    <name evidence="12" type="ordered locus">CTC_00090</name>
</gene>
<evidence type="ECO:0000256" key="8">
    <source>
        <dbReference type="ARBA" id="ARBA00023235"/>
    </source>
</evidence>
<comment type="function">
    <text evidence="9">A type II topoisomerase that negatively supercoils closed circular double-stranded (ds) DNA in an ATP-dependent manner to modulate DNA topology and maintain chromosomes in an underwound state. Negative supercoiling favors strand separation, and DNA replication, transcription, recombination and repair, all of which involve strand separation. Also able to catalyze the interconversion of other topological isomers of dsDNA rings, including catenanes and knotted rings. Type II topoisomerases break and join 2 DNA strands simultaneously in an ATP-dependent manner.</text>
</comment>
<dbReference type="PANTHER" id="PTHR43493:SF5">
    <property type="entry name" value="DNA GYRASE SUBUNIT A, CHLOROPLASTIC_MITOCHONDRIAL"/>
    <property type="match status" value="1"/>
</dbReference>
<name>Q899S9_CLOTE</name>
<dbReference type="InterPro" id="IPR035516">
    <property type="entry name" value="Gyrase/topoIV_suA_C"/>
</dbReference>
<dbReference type="InterPro" id="IPR013758">
    <property type="entry name" value="Topo_IIA_A/C_ab"/>
</dbReference>
<comment type="subunit">
    <text evidence="9">Heterotetramer, composed of two GyrA and two GyrB chains. In the heterotetramer, GyrA contains the active site tyrosine that forms a transient covalent intermediate with DNA, while GyrB binds cofactors and catalyzes ATP hydrolysis.</text>
</comment>
<dbReference type="InterPro" id="IPR050220">
    <property type="entry name" value="Type_II_DNA_Topoisomerases"/>
</dbReference>
<dbReference type="FunFam" id="3.30.1360.40:FF:000002">
    <property type="entry name" value="DNA gyrase subunit A"/>
    <property type="match status" value="1"/>
</dbReference>
<feature type="active site" description="O-(5'-phospho-DNA)-tyrosine intermediate" evidence="9 10">
    <location>
        <position position="125"/>
    </location>
</feature>
<accession>Q899S9</accession>
<dbReference type="InterPro" id="IPR002205">
    <property type="entry name" value="Topo_IIA_dom_A"/>
</dbReference>
<dbReference type="GO" id="GO:0005737">
    <property type="term" value="C:cytoplasm"/>
    <property type="evidence" value="ECO:0007669"/>
    <property type="project" value="UniProtKB-SubCell"/>
</dbReference>
<keyword evidence="13" id="KW-1185">Reference proteome</keyword>
<dbReference type="FunFam" id="2.120.10.90:FF:000004">
    <property type="entry name" value="DNA gyrase subunit A"/>
    <property type="match status" value="1"/>
</dbReference>
<dbReference type="GO" id="GO:0006265">
    <property type="term" value="P:DNA topological change"/>
    <property type="evidence" value="ECO:0007669"/>
    <property type="project" value="UniProtKB-UniRule"/>
</dbReference>
<comment type="miscellaneous">
    <text evidence="9">Few gyrases are as efficient as E.coli at forming negative supercoils. Not all organisms have 2 type II topoisomerases; in organisms with a single type II topoisomerase this enzyme also has to decatenate newly replicated chromosomes.</text>
</comment>
<dbReference type="STRING" id="212717.CTC_00090"/>
<dbReference type="Proteomes" id="UP000001412">
    <property type="component" value="Chromosome"/>
</dbReference>
<dbReference type="Gene3D" id="2.120.10.90">
    <property type="entry name" value="DNA gyrase/topoisomerase IV, subunit A, C-terminal"/>
    <property type="match status" value="1"/>
</dbReference>
<evidence type="ECO:0000256" key="7">
    <source>
        <dbReference type="ARBA" id="ARBA00023125"/>
    </source>
</evidence>
<dbReference type="GO" id="GO:0003677">
    <property type="term" value="F:DNA binding"/>
    <property type="evidence" value="ECO:0007669"/>
    <property type="project" value="UniProtKB-UniRule"/>
</dbReference>
<dbReference type="GO" id="GO:0034335">
    <property type="term" value="F:DNA negative supercoiling activity"/>
    <property type="evidence" value="ECO:0007669"/>
    <property type="project" value="UniProtKB-ARBA"/>
</dbReference>
<comment type="subcellular location">
    <subcellularLocation>
        <location evidence="9">Cytoplasm</location>
    </subcellularLocation>
</comment>
<feature type="domain" description="Topo IIA-type catalytic" evidence="11">
    <location>
        <begin position="37"/>
        <end position="500"/>
    </location>
</feature>
<evidence type="ECO:0000313" key="13">
    <source>
        <dbReference type="Proteomes" id="UP000001412"/>
    </source>
</evidence>
<keyword evidence="5 9" id="KW-0067">ATP-binding</keyword>
<dbReference type="EC" id="5.6.2.2" evidence="9"/>
<dbReference type="Gene3D" id="3.30.1360.40">
    <property type="match status" value="1"/>
</dbReference>
<dbReference type="SUPFAM" id="SSF56719">
    <property type="entry name" value="Type II DNA topoisomerase"/>
    <property type="match status" value="1"/>
</dbReference>
<dbReference type="PROSITE" id="PS52040">
    <property type="entry name" value="TOPO_IIA"/>
    <property type="match status" value="1"/>
</dbReference>
<dbReference type="InterPro" id="IPR013757">
    <property type="entry name" value="Topo_IIA_A_a_sf"/>
</dbReference>
<comment type="similarity">
    <text evidence="2 9">Belongs to the type II topoisomerase GyrA/ParC subunit family.</text>
</comment>
<keyword evidence="3 9" id="KW-0963">Cytoplasm</keyword>
<keyword evidence="6 9" id="KW-0799">Topoisomerase</keyword>
<protein>
    <recommendedName>
        <fullName evidence="9">DNA gyrase subunit A</fullName>
        <ecNumber evidence="9">5.6.2.2</ecNumber>
    </recommendedName>
</protein>
<proteinExistence type="inferred from homology"/>
<evidence type="ECO:0000256" key="9">
    <source>
        <dbReference type="HAMAP-Rule" id="MF_01897"/>
    </source>
</evidence>
<dbReference type="Gene3D" id="1.10.268.10">
    <property type="entry name" value="Topoisomerase, domain 3"/>
    <property type="match status" value="1"/>
</dbReference>
<dbReference type="NCBIfam" id="TIGR01063">
    <property type="entry name" value="gyrA"/>
    <property type="match status" value="1"/>
</dbReference>
<dbReference type="AlphaFoldDB" id="Q899S9"/>
<dbReference type="Gene3D" id="3.90.199.10">
    <property type="entry name" value="Topoisomerase II, domain 5"/>
    <property type="match status" value="1"/>
</dbReference>
<evidence type="ECO:0000256" key="2">
    <source>
        <dbReference type="ARBA" id="ARBA00008263"/>
    </source>
</evidence>
<evidence type="ECO:0000259" key="11">
    <source>
        <dbReference type="PROSITE" id="PS52040"/>
    </source>
</evidence>
<dbReference type="Pfam" id="PF03989">
    <property type="entry name" value="DNA_gyraseA_C"/>
    <property type="match status" value="6"/>
</dbReference>
<dbReference type="HOGENOM" id="CLU_002977_6_1_9"/>
<dbReference type="InterPro" id="IPR005743">
    <property type="entry name" value="GyrA"/>
</dbReference>